<evidence type="ECO:0000256" key="3">
    <source>
        <dbReference type="ARBA" id="ARBA00022448"/>
    </source>
</evidence>
<dbReference type="InterPro" id="IPR003501">
    <property type="entry name" value="PTS_EIIB_2/3"/>
</dbReference>
<dbReference type="GO" id="GO:0016301">
    <property type="term" value="F:kinase activity"/>
    <property type="evidence" value="ECO:0007669"/>
    <property type="project" value="UniProtKB-KW"/>
</dbReference>
<evidence type="ECO:0000259" key="9">
    <source>
        <dbReference type="PROSITE" id="PS51099"/>
    </source>
</evidence>
<dbReference type="GO" id="GO:0022877">
    <property type="term" value="F:protein-N(PI)-phosphohistidine-fructose phosphotransferase system transporter activity"/>
    <property type="evidence" value="ECO:0007669"/>
    <property type="project" value="InterPro"/>
</dbReference>
<dbReference type="NCBIfam" id="TIGR00829">
    <property type="entry name" value="FRU"/>
    <property type="match status" value="1"/>
</dbReference>
<keyword evidence="6" id="KW-0808">Transferase</keyword>
<evidence type="ECO:0000256" key="5">
    <source>
        <dbReference type="ARBA" id="ARBA00022597"/>
    </source>
</evidence>
<reference evidence="10 11" key="1">
    <citation type="submission" date="2015-01" db="EMBL/GenBank/DDBJ databases">
        <title>Vibrio sp. C5 JCM 19232 whole genome shotgun sequence.</title>
        <authorList>
            <person name="Sawabe T."/>
            <person name="Meirelles P."/>
            <person name="Feng G."/>
            <person name="Sayaka M."/>
            <person name="Hattori M."/>
            <person name="Ohkuma M."/>
        </authorList>
    </citation>
    <scope>NUCLEOTIDE SEQUENCE [LARGE SCALE GENOMIC DNA]</scope>
    <source>
        <strain evidence="10 11">JCM19232</strain>
    </source>
</reference>
<dbReference type="CDD" id="cd05569">
    <property type="entry name" value="PTS_IIB_fructose"/>
    <property type="match status" value="1"/>
</dbReference>
<dbReference type="PROSITE" id="PS51099">
    <property type="entry name" value="PTS_EIIB_TYPE_2"/>
    <property type="match status" value="1"/>
</dbReference>
<evidence type="ECO:0000256" key="4">
    <source>
        <dbReference type="ARBA" id="ARBA00022553"/>
    </source>
</evidence>
<dbReference type="InterPro" id="IPR013011">
    <property type="entry name" value="PTS_EIIB_2"/>
</dbReference>
<evidence type="ECO:0000256" key="1">
    <source>
        <dbReference type="ARBA" id="ARBA00001401"/>
    </source>
</evidence>
<dbReference type="GO" id="GO:0009401">
    <property type="term" value="P:phosphoenolpyruvate-dependent sugar phosphotransferase system"/>
    <property type="evidence" value="ECO:0007669"/>
    <property type="project" value="UniProtKB-KW"/>
</dbReference>
<accession>A0A0B8PNN5</accession>
<sequence length="88" mass="9457">MLPSGVAHTFMAAAALEKAAKVAGINIKVETQGQDGIQNRITEDDIKHAKLVILAHDIQVKEMERFSGVETIECSTKDAIKNAQALLA</sequence>
<name>A0A0B8PNN5_9VIBR</name>
<evidence type="ECO:0000256" key="8">
    <source>
        <dbReference type="ARBA" id="ARBA00022777"/>
    </source>
</evidence>
<keyword evidence="7" id="KW-0598">Phosphotransferase system</keyword>
<protein>
    <recommendedName>
        <fullName evidence="2">protein-N(pi)-phosphohistidine--D-fructose phosphotransferase</fullName>
        <ecNumber evidence="2">2.7.1.202</ecNumber>
    </recommendedName>
</protein>
<dbReference type="PANTHER" id="PTHR30505">
    <property type="entry name" value="FRUCTOSE-LIKE PERMEASE"/>
    <property type="match status" value="1"/>
</dbReference>
<dbReference type="PANTHER" id="PTHR30505:SF0">
    <property type="entry name" value="FRUCTOSE-LIKE PTS SYSTEM EIIBC COMPONENT-RELATED"/>
    <property type="match status" value="1"/>
</dbReference>
<keyword evidence="3" id="KW-0813">Transport</keyword>
<dbReference type="AlphaFoldDB" id="A0A0B8PNN5"/>
<dbReference type="EC" id="2.7.1.202" evidence="2"/>
<feature type="domain" description="PTS EIIB type-2" evidence="9">
    <location>
        <begin position="1"/>
        <end position="88"/>
    </location>
</feature>
<dbReference type="InterPro" id="IPR036095">
    <property type="entry name" value="PTS_EIIB-like_sf"/>
</dbReference>
<comment type="catalytic activity">
    <reaction evidence="1">
        <text>D-fructose(out) + N(pros)-phospho-L-histidyl-[protein] = D-fructose 1-phosphate(in) + L-histidyl-[protein]</text>
        <dbReference type="Rhea" id="RHEA:49252"/>
        <dbReference type="Rhea" id="RHEA-COMP:9745"/>
        <dbReference type="Rhea" id="RHEA-COMP:9746"/>
        <dbReference type="ChEBI" id="CHEBI:29979"/>
        <dbReference type="ChEBI" id="CHEBI:37721"/>
        <dbReference type="ChEBI" id="CHEBI:58674"/>
        <dbReference type="ChEBI" id="CHEBI:64837"/>
        <dbReference type="EC" id="2.7.1.202"/>
    </reaction>
</comment>
<proteinExistence type="predicted"/>
<evidence type="ECO:0000256" key="7">
    <source>
        <dbReference type="ARBA" id="ARBA00022683"/>
    </source>
</evidence>
<dbReference type="GO" id="GO:0005886">
    <property type="term" value="C:plasma membrane"/>
    <property type="evidence" value="ECO:0007669"/>
    <property type="project" value="TreeGrafter"/>
</dbReference>
<gene>
    <name evidence="10" type="ORF">JCM19232_964</name>
</gene>
<keyword evidence="4" id="KW-0597">Phosphoprotein</keyword>
<dbReference type="InterPro" id="IPR050864">
    <property type="entry name" value="Bacterial_PTS_Sugar_Transport"/>
</dbReference>
<reference evidence="10 11" key="2">
    <citation type="submission" date="2015-01" db="EMBL/GenBank/DDBJ databases">
        <authorList>
            <consortium name="NBRP consortium"/>
            <person name="Sawabe T."/>
            <person name="Meirelles P."/>
            <person name="Feng G."/>
            <person name="Sayaka M."/>
            <person name="Hattori M."/>
            <person name="Ohkuma M."/>
        </authorList>
    </citation>
    <scope>NUCLEOTIDE SEQUENCE [LARGE SCALE GENOMIC DNA]</scope>
    <source>
        <strain evidence="10 11">JCM19232</strain>
    </source>
</reference>
<dbReference type="Pfam" id="PF02302">
    <property type="entry name" value="PTS_IIB"/>
    <property type="match status" value="1"/>
</dbReference>
<comment type="caution">
    <text evidence="10">The sequence shown here is derived from an EMBL/GenBank/DDBJ whole genome shotgun (WGS) entry which is preliminary data.</text>
</comment>
<dbReference type="GO" id="GO:0090563">
    <property type="term" value="F:protein-phosphocysteine-sugar phosphotransferase activity"/>
    <property type="evidence" value="ECO:0007669"/>
    <property type="project" value="TreeGrafter"/>
</dbReference>
<dbReference type="InterPro" id="IPR003353">
    <property type="entry name" value="PTS_IIB_fruc"/>
</dbReference>
<dbReference type="Proteomes" id="UP000031670">
    <property type="component" value="Unassembled WGS sequence"/>
</dbReference>
<keyword evidence="8" id="KW-0418">Kinase</keyword>
<evidence type="ECO:0000313" key="10">
    <source>
        <dbReference type="EMBL" id="GAM64294.1"/>
    </source>
</evidence>
<evidence type="ECO:0000313" key="11">
    <source>
        <dbReference type="Proteomes" id="UP000031670"/>
    </source>
</evidence>
<dbReference type="SUPFAM" id="SSF52794">
    <property type="entry name" value="PTS system IIB component-like"/>
    <property type="match status" value="1"/>
</dbReference>
<dbReference type="EMBL" id="BBSA01000012">
    <property type="protein sequence ID" value="GAM64294.1"/>
    <property type="molecule type" value="Genomic_DNA"/>
</dbReference>
<evidence type="ECO:0000256" key="2">
    <source>
        <dbReference type="ARBA" id="ARBA00012799"/>
    </source>
</evidence>
<evidence type="ECO:0000256" key="6">
    <source>
        <dbReference type="ARBA" id="ARBA00022679"/>
    </source>
</evidence>
<keyword evidence="5" id="KW-0762">Sugar transport</keyword>
<dbReference type="Gene3D" id="3.40.50.2300">
    <property type="match status" value="1"/>
</dbReference>
<organism evidence="10 11">
    <name type="scientific">Vibrio ishigakensis</name>
    <dbReference type="NCBI Taxonomy" id="1481914"/>
    <lineage>
        <taxon>Bacteria</taxon>
        <taxon>Pseudomonadati</taxon>
        <taxon>Pseudomonadota</taxon>
        <taxon>Gammaproteobacteria</taxon>
        <taxon>Vibrionales</taxon>
        <taxon>Vibrionaceae</taxon>
        <taxon>Vibrio</taxon>
    </lineage>
</organism>